<gene>
    <name evidence="2" type="ORF">SAMN04488540_104305</name>
</gene>
<dbReference type="RefSeq" id="WP_090364276.1">
    <property type="nucleotide sequence ID" value="NZ_FNEM01000004.1"/>
</dbReference>
<dbReference type="PIRSF" id="PIRSF005610">
    <property type="entry name" value="SirB"/>
    <property type="match status" value="1"/>
</dbReference>
<reference evidence="3" key="1">
    <citation type="submission" date="2016-10" db="EMBL/GenBank/DDBJ databases">
        <authorList>
            <person name="Varghese N."/>
            <person name="Submissions S."/>
        </authorList>
    </citation>
    <scope>NUCLEOTIDE SEQUENCE [LARGE SCALE GENOMIC DNA]</scope>
    <source>
        <strain evidence="3">DSM 23317</strain>
    </source>
</reference>
<feature type="transmembrane region" description="Helical" evidence="1">
    <location>
        <begin position="12"/>
        <end position="29"/>
    </location>
</feature>
<keyword evidence="1" id="KW-0472">Membrane</keyword>
<dbReference type="InterPro" id="IPR007360">
    <property type="entry name" value="SirB"/>
</dbReference>
<accession>A0A1G8QJQ0</accession>
<dbReference type="AlphaFoldDB" id="A0A1G8QJQ0"/>
<dbReference type="GO" id="GO:0005886">
    <property type="term" value="C:plasma membrane"/>
    <property type="evidence" value="ECO:0007669"/>
    <property type="project" value="TreeGrafter"/>
</dbReference>
<dbReference type="PANTHER" id="PTHR39594">
    <property type="entry name" value="PROTEIN YCHQ"/>
    <property type="match status" value="1"/>
</dbReference>
<name>A0A1G8QJQ0_9GAMM</name>
<feature type="transmembrane region" description="Helical" evidence="1">
    <location>
        <begin position="73"/>
        <end position="91"/>
    </location>
</feature>
<evidence type="ECO:0000313" key="2">
    <source>
        <dbReference type="EMBL" id="SDJ04330.1"/>
    </source>
</evidence>
<feature type="transmembrane region" description="Helical" evidence="1">
    <location>
        <begin position="98"/>
        <end position="119"/>
    </location>
</feature>
<feature type="transmembrane region" description="Helical" evidence="1">
    <location>
        <begin position="49"/>
        <end position="67"/>
    </location>
</feature>
<dbReference type="PANTHER" id="PTHR39594:SF1">
    <property type="entry name" value="PROTEIN YCHQ"/>
    <property type="match status" value="1"/>
</dbReference>
<protein>
    <submittedName>
        <fullName evidence="2">Uncharacterized membrane protein SirB2</fullName>
    </submittedName>
</protein>
<dbReference type="OrthoDB" id="5588650at2"/>
<keyword evidence="1" id="KW-1133">Transmembrane helix</keyword>
<dbReference type="Proteomes" id="UP000199527">
    <property type="component" value="Unassembled WGS sequence"/>
</dbReference>
<keyword evidence="3" id="KW-1185">Reference proteome</keyword>
<dbReference type="EMBL" id="FNEM01000004">
    <property type="protein sequence ID" value="SDJ04330.1"/>
    <property type="molecule type" value="Genomic_DNA"/>
</dbReference>
<evidence type="ECO:0000256" key="1">
    <source>
        <dbReference type="SAM" id="Phobius"/>
    </source>
</evidence>
<organism evidence="2 3">
    <name type="scientific">Ferrimonas sediminum</name>
    <dbReference type="NCBI Taxonomy" id="718193"/>
    <lineage>
        <taxon>Bacteria</taxon>
        <taxon>Pseudomonadati</taxon>
        <taxon>Pseudomonadota</taxon>
        <taxon>Gammaproteobacteria</taxon>
        <taxon>Alteromonadales</taxon>
        <taxon>Ferrimonadaceae</taxon>
        <taxon>Ferrimonas</taxon>
    </lineage>
</organism>
<keyword evidence="1" id="KW-0812">Transmembrane</keyword>
<proteinExistence type="predicted"/>
<dbReference type="Pfam" id="PF04247">
    <property type="entry name" value="SirB"/>
    <property type="match status" value="1"/>
</dbReference>
<evidence type="ECO:0000313" key="3">
    <source>
        <dbReference type="Proteomes" id="UP000199527"/>
    </source>
</evidence>
<sequence>MDILYPGVKHFHMLTILLSVSLLTVRFFWSMTGSGMLQRKWVKITPHAVDTLLLLSGASLCFLIQQFPGSSPWLTEKLLSLVAYILLGVFAMKSQGKLLKALAFLGALGWLGMIAKVAMTKTPILMS</sequence>